<proteinExistence type="predicted"/>
<gene>
    <name evidence="2" type="ORF">U9M48_023048</name>
</gene>
<dbReference type="Proteomes" id="UP001341281">
    <property type="component" value="Chromosome 05"/>
</dbReference>
<organism evidence="2 3">
    <name type="scientific">Paspalum notatum var. saurae</name>
    <dbReference type="NCBI Taxonomy" id="547442"/>
    <lineage>
        <taxon>Eukaryota</taxon>
        <taxon>Viridiplantae</taxon>
        <taxon>Streptophyta</taxon>
        <taxon>Embryophyta</taxon>
        <taxon>Tracheophyta</taxon>
        <taxon>Spermatophyta</taxon>
        <taxon>Magnoliopsida</taxon>
        <taxon>Liliopsida</taxon>
        <taxon>Poales</taxon>
        <taxon>Poaceae</taxon>
        <taxon>PACMAD clade</taxon>
        <taxon>Panicoideae</taxon>
        <taxon>Andropogonodae</taxon>
        <taxon>Paspaleae</taxon>
        <taxon>Paspalinae</taxon>
        <taxon>Paspalum</taxon>
    </lineage>
</organism>
<dbReference type="InterPro" id="IPR026960">
    <property type="entry name" value="RVT-Znf"/>
</dbReference>
<dbReference type="Pfam" id="PF13966">
    <property type="entry name" value="zf-RVT"/>
    <property type="match status" value="1"/>
</dbReference>
<reference evidence="2 3" key="1">
    <citation type="submission" date="2024-02" db="EMBL/GenBank/DDBJ databases">
        <title>High-quality chromosome-scale genome assembly of Pensacola bahiagrass (Paspalum notatum Flugge var. saurae).</title>
        <authorList>
            <person name="Vega J.M."/>
            <person name="Podio M."/>
            <person name="Orjuela J."/>
            <person name="Siena L.A."/>
            <person name="Pessino S.C."/>
            <person name="Combes M.C."/>
            <person name="Mariac C."/>
            <person name="Albertini E."/>
            <person name="Pupilli F."/>
            <person name="Ortiz J.P.A."/>
            <person name="Leblanc O."/>
        </authorList>
    </citation>
    <scope>NUCLEOTIDE SEQUENCE [LARGE SCALE GENOMIC DNA]</scope>
    <source>
        <strain evidence="2">R1</strain>
        <tissue evidence="2">Leaf</tissue>
    </source>
</reference>
<dbReference type="PANTHER" id="PTHR36617:SF15">
    <property type="entry name" value="REVERSE TRANSCRIPTASE ZINC-BINDING DOMAIN-CONTAINING PROTEIN"/>
    <property type="match status" value="1"/>
</dbReference>
<dbReference type="EMBL" id="CP144749">
    <property type="protein sequence ID" value="WVZ74934.1"/>
    <property type="molecule type" value="Genomic_DNA"/>
</dbReference>
<dbReference type="PANTHER" id="PTHR36617">
    <property type="entry name" value="PROTEIN, PUTATIVE-RELATED"/>
    <property type="match status" value="1"/>
</dbReference>
<evidence type="ECO:0000313" key="2">
    <source>
        <dbReference type="EMBL" id="WVZ74934.1"/>
    </source>
</evidence>
<feature type="domain" description="Reverse transcriptase zinc-binding" evidence="1">
    <location>
        <begin position="142"/>
        <end position="215"/>
    </location>
</feature>
<sequence>MQWWWKLENEEGLWQDIMRKKYKRHKNISFIPQSLGDSLAWVDFIKVRHFYLQGRQLKTKKDDKTRFWEDEWVEEEPLKILYLVLYAICNDKNVTVEFVCGRQLNLNFRRWLYPELKSQVAQYNFQNDDDEVLWKWGKDRKFSVKTIYNVLAAGTTDFSCKHIWKSRIPPKIKIFFVFIVKGVTLTRDNMVRRNWKGDHTCSFCDELETINHLFFWMPNYQSGLSKEELQEDPRGRSDADSSCSWDVTLGCGSRCAKKTNLSRRGCMKMNM</sequence>
<protein>
    <recommendedName>
        <fullName evidence="1">Reverse transcriptase zinc-binding domain-containing protein</fullName>
    </recommendedName>
</protein>
<dbReference type="AlphaFoldDB" id="A0AAQ3TN85"/>
<evidence type="ECO:0000259" key="1">
    <source>
        <dbReference type="Pfam" id="PF13966"/>
    </source>
</evidence>
<evidence type="ECO:0000313" key="3">
    <source>
        <dbReference type="Proteomes" id="UP001341281"/>
    </source>
</evidence>
<accession>A0AAQ3TN85</accession>
<name>A0AAQ3TN85_PASNO</name>
<keyword evidence="3" id="KW-1185">Reference proteome</keyword>